<dbReference type="AlphaFoldDB" id="A0A922KZ01"/>
<feature type="region of interest" description="Disordered" evidence="2">
    <location>
        <begin position="718"/>
        <end position="738"/>
    </location>
</feature>
<dbReference type="InterPro" id="IPR011701">
    <property type="entry name" value="MFS"/>
</dbReference>
<dbReference type="Proteomes" id="UP000828236">
    <property type="component" value="Unassembled WGS sequence"/>
</dbReference>
<evidence type="ECO:0000259" key="4">
    <source>
        <dbReference type="PROSITE" id="PS50850"/>
    </source>
</evidence>
<evidence type="ECO:0000313" key="6">
    <source>
        <dbReference type="EMBL" id="KAH9502052.1"/>
    </source>
</evidence>
<reference evidence="6" key="1">
    <citation type="submission" date="2013-05" db="EMBL/GenBank/DDBJ databases">
        <authorList>
            <person name="Yim A.K.Y."/>
            <person name="Chan T.F."/>
            <person name="Ji K.M."/>
            <person name="Liu X.Y."/>
            <person name="Zhou J.W."/>
            <person name="Li R.Q."/>
            <person name="Yang K.Y."/>
            <person name="Li J."/>
            <person name="Li M."/>
            <person name="Law P.T.W."/>
            <person name="Wu Y.L."/>
            <person name="Cai Z.L."/>
            <person name="Qin H."/>
            <person name="Bao Y."/>
            <person name="Leung R.K.K."/>
            <person name="Ng P.K.S."/>
            <person name="Zou J."/>
            <person name="Zhong X.J."/>
            <person name="Ran P.X."/>
            <person name="Zhong N.S."/>
            <person name="Liu Z.G."/>
            <person name="Tsui S.K.W."/>
        </authorList>
    </citation>
    <scope>NUCLEOTIDE SEQUENCE</scope>
    <source>
        <strain evidence="6">Derf</strain>
        <tissue evidence="6">Whole organism</tissue>
    </source>
</reference>
<feature type="transmembrane region" description="Helical" evidence="3">
    <location>
        <begin position="225"/>
        <end position="249"/>
    </location>
</feature>
<feature type="domain" description="Major facilitator superfamily (MFS) profile" evidence="4">
    <location>
        <begin position="795"/>
        <end position="1004"/>
    </location>
</feature>
<comment type="caution">
    <text evidence="6">The sequence shown here is derived from an EMBL/GenBank/DDBJ whole genome shotgun (WGS) entry which is preliminary data.</text>
</comment>
<protein>
    <submittedName>
        <fullName evidence="5">Monocarboxylate transporter-like protein 2</fullName>
    </submittedName>
</protein>
<feature type="transmembrane region" description="Helical" evidence="3">
    <location>
        <begin position="192"/>
        <end position="218"/>
    </location>
</feature>
<feature type="compositionally biased region" description="Low complexity" evidence="2">
    <location>
        <begin position="396"/>
        <end position="410"/>
    </location>
</feature>
<dbReference type="SUPFAM" id="SSF103473">
    <property type="entry name" value="MFS general substrate transporter"/>
    <property type="match status" value="2"/>
</dbReference>
<feature type="compositionally biased region" description="Low complexity" evidence="2">
    <location>
        <begin position="434"/>
        <end position="447"/>
    </location>
</feature>
<feature type="transmembrane region" description="Helical" evidence="3">
    <location>
        <begin position="937"/>
        <end position="959"/>
    </location>
</feature>
<feature type="transmembrane region" description="Helical" evidence="3">
    <location>
        <begin position="163"/>
        <end position="186"/>
    </location>
</feature>
<keyword evidence="3" id="KW-1133">Transmembrane helix</keyword>
<evidence type="ECO:0000256" key="3">
    <source>
        <dbReference type="SAM" id="Phobius"/>
    </source>
</evidence>
<dbReference type="CDD" id="cd17352">
    <property type="entry name" value="MFS_MCT_SLC16"/>
    <property type="match status" value="1"/>
</dbReference>
<feature type="transmembrane region" description="Helical" evidence="3">
    <location>
        <begin position="837"/>
        <end position="858"/>
    </location>
</feature>
<dbReference type="OrthoDB" id="6499973at2759"/>
<reference evidence="5" key="3">
    <citation type="journal article" date="2021" name="World Allergy Organ. J.">
        <title>Chromosome-level assembly of Dermatophagoides farinae genome and transcriptome reveals two novel allergens Der f 37 and Der f 39.</title>
        <authorList>
            <person name="Chen J."/>
            <person name="Cai Z."/>
            <person name="Fan D."/>
            <person name="Hu J."/>
            <person name="Hou Y."/>
            <person name="He Y."/>
            <person name="Zhang Z."/>
            <person name="Zhao Z."/>
            <person name="Gao P."/>
            <person name="Hu W."/>
            <person name="Sun J."/>
            <person name="Li J."/>
            <person name="Ji K."/>
        </authorList>
    </citation>
    <scope>NUCLEOTIDE SEQUENCE</scope>
    <source>
        <strain evidence="5">JKM2019</strain>
    </source>
</reference>
<evidence type="ECO:0000313" key="7">
    <source>
        <dbReference type="Proteomes" id="UP000790347"/>
    </source>
</evidence>
<feature type="region of interest" description="Disordered" evidence="2">
    <location>
        <begin position="434"/>
        <end position="481"/>
    </location>
</feature>
<name>A0A922KZ01_DERFA</name>
<feature type="region of interest" description="Disordered" evidence="2">
    <location>
        <begin position="501"/>
        <end position="527"/>
    </location>
</feature>
<evidence type="ECO:0000256" key="1">
    <source>
        <dbReference type="ARBA" id="ARBA00004141"/>
    </source>
</evidence>
<keyword evidence="7" id="KW-1185">Reference proteome</keyword>
<sequence length="1004" mass="109364">MPPHAGTPSNSNSSLPLYHSVLLSISGDSKISLQHTSVQQLSAIPEDRELVDVGGGGNDRQQQQQDENDGTFTPQMIVDDEFDEPHVLIQDPAPDGGYGWIIVLASFFCNLIVDGIAYTFGLFFEIFVSHFGVSKSKVALCGSILNGFYLSVGPLVSSLANRFGCRVVTIMGAIISFIAFSLSTIAPNIETLYITYGFLGGVGMGMIFLPAIVSVGYYFTSKRAFATGIAVCGSGVGTFLFAPFCQYLLGVTSWQNTLLILAFMILSCAGFGGLMRPLNVHAKTVLGEGELDDQQQMMENSEMRKPLLQRIAEEKRRRLLAHSNSQFLLMMQHGSLDLNDLTFTELKNRLNSMNMEPGVHSTLYLDQLFQPPTPTPQTPTPSAANQNTDNNKDTVTSQQQQQQTCPSTTQSQSQLCIDQKHQLSPIIESKKIFSVNSSEDNTSSDENITIKENNDSEQQEQDNNNNDNDNEHEQKKMADAAGAVASDYSNDYEDEDIKSEINTPTSATPESPPILPQSPLSEIGNGRSSSALVTNNFIIQPRSRRSTVRTVSESGQVVDSSNYLPSSSLLPQMNSMGTSGQLPIQVILSSTPAGATLSSEESKDKRNITIQAIPVRPLSKKDIFYSGSTLHVPSSLQHLAESGANIGQSIVSIPARDIIAKVQKQIQQQETGGADDDDDDGGGGGLKRSSYQKRNVCDKILRVLCSFKDNCCQNNQHQQLSNGNNNIDDQNESGDCCSEMNSSIKQQRQFQQQQQQQPNDEKRGYWNHFLSKLPPSMRSILSEMLDFSLIRDSNAFIILAISNIFGMMGFYVPFVYITQFATSSVMAGDKLVTPDQAALLISIIGITNTFGRLLFGYLSDRITKNGSICGLKITALGLNNICVILSGLAVIAAPFCTTYVAVIVDCVLFGLFISAYVCLTSVILVDMLGLEKLTNAFGLLCLFRGAASLVGPPLAGALFDMTQSYHITFAASGILLIISSIMAFFIKSTGDRTVEQEQDNECDV</sequence>
<dbReference type="GO" id="GO:0016020">
    <property type="term" value="C:membrane"/>
    <property type="evidence" value="ECO:0007669"/>
    <property type="project" value="UniProtKB-SubCell"/>
</dbReference>
<comment type="subcellular location">
    <subcellularLocation>
        <location evidence="1">Membrane</location>
        <topology evidence="1">Multi-pass membrane protein</topology>
    </subcellularLocation>
</comment>
<feature type="transmembrane region" description="Helical" evidence="3">
    <location>
        <begin position="136"/>
        <end position="156"/>
    </location>
</feature>
<dbReference type="EMBL" id="ASGP02000006">
    <property type="protein sequence ID" value="KAH9502052.1"/>
    <property type="molecule type" value="Genomic_DNA"/>
</dbReference>
<dbReference type="GO" id="GO:0008028">
    <property type="term" value="F:monocarboxylic acid transmembrane transporter activity"/>
    <property type="evidence" value="ECO:0007669"/>
    <property type="project" value="TreeGrafter"/>
</dbReference>
<dbReference type="Gene3D" id="1.20.1250.20">
    <property type="entry name" value="MFS general substrate transporter like domains"/>
    <property type="match status" value="2"/>
</dbReference>
<dbReference type="Proteomes" id="UP000790347">
    <property type="component" value="Unassembled WGS sequence"/>
</dbReference>
<keyword evidence="3" id="KW-0812">Transmembrane</keyword>
<feature type="transmembrane region" description="Helical" evidence="3">
    <location>
        <begin position="965"/>
        <end position="986"/>
    </location>
</feature>
<feature type="compositionally biased region" description="Polar residues" evidence="2">
    <location>
        <begin position="718"/>
        <end position="728"/>
    </location>
</feature>
<feature type="transmembrane region" description="Helical" evidence="3">
    <location>
        <begin position="870"/>
        <end position="893"/>
    </location>
</feature>
<reference evidence="6" key="4">
    <citation type="journal article" date="2022" name="Res Sq">
        <title>Comparative Genomics Reveals Insights into the Divergent Evolution of Astigmatic Mites and Household Pest Adaptations.</title>
        <authorList>
            <person name="Xiong Q."/>
            <person name="Wan A.T.-Y."/>
            <person name="Liu X.-Y."/>
            <person name="Fung C.S.-H."/>
            <person name="Xiao X."/>
            <person name="Malainual N."/>
            <person name="Hou J."/>
            <person name="Wang L."/>
            <person name="Wang M."/>
            <person name="Yang K."/>
            <person name="Cui Y."/>
            <person name="Leung E."/>
            <person name="Nong W."/>
            <person name="Shin S.-K."/>
            <person name="Au S."/>
            <person name="Jeong K.Y."/>
            <person name="Chew F.T."/>
            <person name="Hui J."/>
            <person name="Leung T.F."/>
            <person name="Tungtrongchitr A."/>
            <person name="Zhong N."/>
            <person name="Liu Z."/>
            <person name="Tsui S."/>
        </authorList>
    </citation>
    <scope>NUCLEOTIDE SEQUENCE</scope>
    <source>
        <strain evidence="6">Derf</strain>
        <tissue evidence="6">Whole organism</tissue>
    </source>
</reference>
<feature type="transmembrane region" description="Helical" evidence="3">
    <location>
        <begin position="795"/>
        <end position="817"/>
    </location>
</feature>
<feature type="compositionally biased region" description="Basic and acidic residues" evidence="2">
    <location>
        <begin position="469"/>
        <end position="478"/>
    </location>
</feature>
<feature type="region of interest" description="Disordered" evidence="2">
    <location>
        <begin position="664"/>
        <end position="689"/>
    </location>
</feature>
<dbReference type="InterPro" id="IPR036259">
    <property type="entry name" value="MFS_trans_sf"/>
</dbReference>
<dbReference type="EMBL" id="SDOV01000008">
    <property type="protein sequence ID" value="KAH7637482.1"/>
    <property type="molecule type" value="Genomic_DNA"/>
</dbReference>
<dbReference type="PANTHER" id="PTHR11360">
    <property type="entry name" value="MONOCARBOXYLATE TRANSPORTER"/>
    <property type="match status" value="1"/>
</dbReference>
<dbReference type="InterPro" id="IPR020846">
    <property type="entry name" value="MFS_dom"/>
</dbReference>
<feature type="region of interest" description="Disordered" evidence="2">
    <location>
        <begin position="50"/>
        <end position="71"/>
    </location>
</feature>
<accession>A0A922KZ01</accession>
<keyword evidence="3" id="KW-0472">Membrane</keyword>
<organism evidence="6 7">
    <name type="scientific">Dermatophagoides farinae</name>
    <name type="common">American house dust mite</name>
    <dbReference type="NCBI Taxonomy" id="6954"/>
    <lineage>
        <taxon>Eukaryota</taxon>
        <taxon>Metazoa</taxon>
        <taxon>Ecdysozoa</taxon>
        <taxon>Arthropoda</taxon>
        <taxon>Chelicerata</taxon>
        <taxon>Arachnida</taxon>
        <taxon>Acari</taxon>
        <taxon>Acariformes</taxon>
        <taxon>Sarcoptiformes</taxon>
        <taxon>Astigmata</taxon>
        <taxon>Psoroptidia</taxon>
        <taxon>Analgoidea</taxon>
        <taxon>Pyroglyphidae</taxon>
        <taxon>Dermatophagoidinae</taxon>
        <taxon>Dermatophagoides</taxon>
    </lineage>
</organism>
<feature type="region of interest" description="Disordered" evidence="2">
    <location>
        <begin position="367"/>
        <end position="410"/>
    </location>
</feature>
<dbReference type="PROSITE" id="PS50850">
    <property type="entry name" value="MFS"/>
    <property type="match status" value="1"/>
</dbReference>
<dbReference type="Pfam" id="PF07690">
    <property type="entry name" value="MFS_1"/>
    <property type="match status" value="2"/>
</dbReference>
<dbReference type="InterPro" id="IPR050327">
    <property type="entry name" value="Proton-linked_MCT"/>
</dbReference>
<evidence type="ECO:0000256" key="2">
    <source>
        <dbReference type="SAM" id="MobiDB-lite"/>
    </source>
</evidence>
<dbReference type="PANTHER" id="PTHR11360:SF286">
    <property type="entry name" value="GH22266P"/>
    <property type="match status" value="1"/>
</dbReference>
<feature type="transmembrane region" description="Helical" evidence="3">
    <location>
        <begin position="899"/>
        <end position="925"/>
    </location>
</feature>
<evidence type="ECO:0000313" key="5">
    <source>
        <dbReference type="EMBL" id="KAH7637482.1"/>
    </source>
</evidence>
<reference evidence="5" key="2">
    <citation type="submission" date="2020-06" db="EMBL/GenBank/DDBJ databases">
        <authorList>
            <person name="Ji K."/>
            <person name="Li J."/>
        </authorList>
    </citation>
    <scope>NUCLEOTIDE SEQUENCE</scope>
    <source>
        <strain evidence="5">JKM2019</strain>
        <tissue evidence="5">Whole body</tissue>
    </source>
</reference>
<feature type="compositionally biased region" description="Polar residues" evidence="2">
    <location>
        <begin position="382"/>
        <end position="395"/>
    </location>
</feature>
<feature type="transmembrane region" description="Helical" evidence="3">
    <location>
        <begin position="255"/>
        <end position="274"/>
    </location>
</feature>
<feature type="transmembrane region" description="Helical" evidence="3">
    <location>
        <begin position="98"/>
        <end position="124"/>
    </location>
</feature>
<gene>
    <name evidence="6" type="ORF">DERF_012851</name>
    <name evidence="5" type="ORF">HUG17_8586</name>
</gene>
<proteinExistence type="predicted"/>